<keyword evidence="2" id="KW-1185">Reference proteome</keyword>
<proteinExistence type="predicted"/>
<name>A0A151ACK4_9EURY</name>
<dbReference type="PATRIC" id="fig|1008153.3.peg.2062"/>
<evidence type="ECO:0000313" key="2">
    <source>
        <dbReference type="Proteomes" id="UP000075321"/>
    </source>
</evidence>
<dbReference type="AlphaFoldDB" id="A0A151ACK4"/>
<dbReference type="RefSeq" id="WP_066382104.1">
    <property type="nucleotide sequence ID" value="NZ_LTAZ01000005.1"/>
</dbReference>
<reference evidence="1 2" key="1">
    <citation type="submission" date="2016-02" db="EMBL/GenBank/DDBJ databases">
        <title>Genome sequence of Halalkalicoccus paucihalophilus DSM 24557.</title>
        <authorList>
            <person name="Poehlein A."/>
            <person name="Daniel R."/>
        </authorList>
    </citation>
    <scope>NUCLEOTIDE SEQUENCE [LARGE SCALE GENOMIC DNA]</scope>
    <source>
        <strain evidence="1 2">DSM 24557</strain>
    </source>
</reference>
<dbReference type="OrthoDB" id="257292at2157"/>
<organism evidence="1 2">
    <name type="scientific">Halalkalicoccus paucihalophilus</name>
    <dbReference type="NCBI Taxonomy" id="1008153"/>
    <lineage>
        <taxon>Archaea</taxon>
        <taxon>Methanobacteriati</taxon>
        <taxon>Methanobacteriota</taxon>
        <taxon>Stenosarchaea group</taxon>
        <taxon>Halobacteria</taxon>
        <taxon>Halobacteriales</taxon>
        <taxon>Halococcaceae</taxon>
        <taxon>Halalkalicoccus</taxon>
    </lineage>
</organism>
<comment type="caution">
    <text evidence="1">The sequence shown here is derived from an EMBL/GenBank/DDBJ whole genome shotgun (WGS) entry which is preliminary data.</text>
</comment>
<evidence type="ECO:0000313" key="1">
    <source>
        <dbReference type="EMBL" id="KYH25359.1"/>
    </source>
</evidence>
<protein>
    <submittedName>
        <fullName evidence="1">Uncharacterized protein</fullName>
    </submittedName>
</protein>
<dbReference type="EMBL" id="LTAZ01000005">
    <property type="protein sequence ID" value="KYH25359.1"/>
    <property type="molecule type" value="Genomic_DNA"/>
</dbReference>
<gene>
    <name evidence="1" type="ORF">HAPAU_20290</name>
</gene>
<accession>A0A151ACK4</accession>
<sequence length="200" mass="23161">MGPAPNLLNATRRAVKPPLHRLFDWSFGGYAMTSNTEEEYVGTVDLPQSELEELLANAGFRRNVVSSLKVRIDGNVSDGSWAWRESPLADWQLHLILHDVGDSVEAYAHWEYSWYTHPIKHYAATDCSPETGVRMTREFLRNYESERYPDGVPFEVESFYWRKPWYLTRLHNVSERVNGGAEQIEKWASGIKRRISARRS</sequence>
<dbReference type="Proteomes" id="UP000075321">
    <property type="component" value="Unassembled WGS sequence"/>
</dbReference>